<evidence type="ECO:0000256" key="4">
    <source>
        <dbReference type="ARBA" id="ARBA00022833"/>
    </source>
</evidence>
<dbReference type="GO" id="GO:0009791">
    <property type="term" value="P:post-embryonic development"/>
    <property type="evidence" value="ECO:0007669"/>
    <property type="project" value="UniProtKB-ARBA"/>
</dbReference>
<dbReference type="Pfam" id="PF02892">
    <property type="entry name" value="zf-BED"/>
    <property type="match status" value="1"/>
</dbReference>
<evidence type="ECO:0000256" key="6">
    <source>
        <dbReference type="ARBA" id="ARBA00023163"/>
    </source>
</evidence>
<keyword evidence="3 8" id="KW-0863">Zinc-finger</keyword>
<dbReference type="PANTHER" id="PTHR46481:SF10">
    <property type="entry name" value="ZINC FINGER BED DOMAIN-CONTAINING PROTEIN 39"/>
    <property type="match status" value="1"/>
</dbReference>
<evidence type="ECO:0000256" key="1">
    <source>
        <dbReference type="ARBA" id="ARBA00004123"/>
    </source>
</evidence>
<evidence type="ECO:0000256" key="5">
    <source>
        <dbReference type="ARBA" id="ARBA00023015"/>
    </source>
</evidence>
<evidence type="ECO:0000313" key="11">
    <source>
        <dbReference type="Proteomes" id="UP001364617"/>
    </source>
</evidence>
<evidence type="ECO:0000256" key="7">
    <source>
        <dbReference type="ARBA" id="ARBA00023242"/>
    </source>
</evidence>
<name>A0AAN9DEV2_9TELE</name>
<dbReference type="SUPFAM" id="SSF57667">
    <property type="entry name" value="beta-beta-alpha zinc fingers"/>
    <property type="match status" value="1"/>
</dbReference>
<dbReference type="SMART" id="SM00614">
    <property type="entry name" value="ZnF_BED"/>
    <property type="match status" value="1"/>
</dbReference>
<dbReference type="Gene3D" id="1.10.10.1070">
    <property type="entry name" value="Zinc finger, BED domain-containing"/>
    <property type="match status" value="1"/>
</dbReference>
<comment type="caution">
    <text evidence="10">The sequence shown here is derived from an EMBL/GenBank/DDBJ whole genome shotgun (WGS) entry which is preliminary data.</text>
</comment>
<dbReference type="InterPro" id="IPR003656">
    <property type="entry name" value="Znf_BED"/>
</dbReference>
<dbReference type="GO" id="GO:0008270">
    <property type="term" value="F:zinc ion binding"/>
    <property type="evidence" value="ECO:0007669"/>
    <property type="project" value="UniProtKB-KW"/>
</dbReference>
<dbReference type="Proteomes" id="UP001364617">
    <property type="component" value="Unassembled WGS sequence"/>
</dbReference>
<dbReference type="AlphaFoldDB" id="A0AAN9DEV2"/>
<evidence type="ECO:0000256" key="2">
    <source>
        <dbReference type="ARBA" id="ARBA00022723"/>
    </source>
</evidence>
<evidence type="ECO:0000256" key="8">
    <source>
        <dbReference type="PROSITE-ProRule" id="PRU00027"/>
    </source>
</evidence>
<accession>A0AAN9DEV2</accession>
<dbReference type="PANTHER" id="PTHR46481">
    <property type="entry name" value="ZINC FINGER BED DOMAIN-CONTAINING PROTEIN 4"/>
    <property type="match status" value="1"/>
</dbReference>
<gene>
    <name evidence="10" type="ORF">R3I93_004672</name>
</gene>
<reference evidence="10 11" key="1">
    <citation type="submission" date="2024-02" db="EMBL/GenBank/DDBJ databases">
        <title>Chromosome-level genome assembly of the Eurasian Minnow (Phoxinus phoxinus).</title>
        <authorList>
            <person name="Oriowo T.O."/>
            <person name="Martin S."/>
            <person name="Stange M."/>
            <person name="Chrysostomakis Y."/>
            <person name="Brown T."/>
            <person name="Winkler S."/>
            <person name="Kukowka S."/>
            <person name="Myers E.W."/>
            <person name="Bohne A."/>
        </authorList>
    </citation>
    <scope>NUCLEOTIDE SEQUENCE [LARGE SCALE GENOMIC DNA]</scope>
    <source>
        <strain evidence="10">ZFMK-TIS-60720</strain>
        <tissue evidence="10">Whole Organism</tissue>
    </source>
</reference>
<keyword evidence="5" id="KW-0805">Transcription regulation</keyword>
<sequence length="183" mass="20733">MAASESSCNTTRSSDFQKCKRTRSSKVWEFFNVKGNNSVICRLCKMEMAFHSSTTAMHQHLKRRHPGAAADDRAPDKKNSVENYFHKKNTTPCTPQEAAILTESVLSMIVKDMRPISVVEGEGFKEMLTTFESGYTLPCRRHFTTMMENKYETSVEKLKNKLKMATSKISLSTDAWTSLVTEA</sequence>
<keyword evidence="2" id="KW-0479">Metal-binding</keyword>
<keyword evidence="11" id="KW-1185">Reference proteome</keyword>
<organism evidence="10 11">
    <name type="scientific">Phoxinus phoxinus</name>
    <name type="common">Eurasian minnow</name>
    <dbReference type="NCBI Taxonomy" id="58324"/>
    <lineage>
        <taxon>Eukaryota</taxon>
        <taxon>Metazoa</taxon>
        <taxon>Chordata</taxon>
        <taxon>Craniata</taxon>
        <taxon>Vertebrata</taxon>
        <taxon>Euteleostomi</taxon>
        <taxon>Actinopterygii</taxon>
        <taxon>Neopterygii</taxon>
        <taxon>Teleostei</taxon>
        <taxon>Ostariophysi</taxon>
        <taxon>Cypriniformes</taxon>
        <taxon>Leuciscidae</taxon>
        <taxon>Phoxininae</taxon>
        <taxon>Phoxinus</taxon>
    </lineage>
</organism>
<comment type="subcellular location">
    <subcellularLocation>
        <location evidence="1">Nucleus</location>
    </subcellularLocation>
</comment>
<keyword evidence="7" id="KW-0539">Nucleus</keyword>
<protein>
    <recommendedName>
        <fullName evidence="9">BED-type domain-containing protein</fullName>
    </recommendedName>
</protein>
<proteinExistence type="predicted"/>
<dbReference type="EMBL" id="JAYKXH010000004">
    <property type="protein sequence ID" value="KAK7172413.1"/>
    <property type="molecule type" value="Genomic_DNA"/>
</dbReference>
<dbReference type="InterPro" id="IPR036236">
    <property type="entry name" value="Znf_C2H2_sf"/>
</dbReference>
<dbReference type="GO" id="GO:0003677">
    <property type="term" value="F:DNA binding"/>
    <property type="evidence" value="ECO:0007669"/>
    <property type="project" value="InterPro"/>
</dbReference>
<feature type="domain" description="BED-type" evidence="9">
    <location>
        <begin position="22"/>
        <end position="72"/>
    </location>
</feature>
<evidence type="ECO:0000259" key="9">
    <source>
        <dbReference type="PROSITE" id="PS50808"/>
    </source>
</evidence>
<evidence type="ECO:0000313" key="10">
    <source>
        <dbReference type="EMBL" id="KAK7172413.1"/>
    </source>
</evidence>
<evidence type="ECO:0000256" key="3">
    <source>
        <dbReference type="ARBA" id="ARBA00022771"/>
    </source>
</evidence>
<keyword evidence="4" id="KW-0862">Zinc</keyword>
<dbReference type="SUPFAM" id="SSF140996">
    <property type="entry name" value="Hermes dimerisation domain"/>
    <property type="match status" value="1"/>
</dbReference>
<keyword evidence="6" id="KW-0804">Transcription</keyword>
<dbReference type="GO" id="GO:0005634">
    <property type="term" value="C:nucleus"/>
    <property type="evidence" value="ECO:0007669"/>
    <property type="project" value="UniProtKB-SubCell"/>
</dbReference>
<dbReference type="PROSITE" id="PS50808">
    <property type="entry name" value="ZF_BED"/>
    <property type="match status" value="1"/>
</dbReference>
<dbReference type="InterPro" id="IPR052035">
    <property type="entry name" value="ZnF_BED_domain_contain"/>
</dbReference>